<organism evidence="1">
    <name type="scientific">Culex pipiens</name>
    <name type="common">House mosquito</name>
    <dbReference type="NCBI Taxonomy" id="7175"/>
    <lineage>
        <taxon>Eukaryota</taxon>
        <taxon>Metazoa</taxon>
        <taxon>Ecdysozoa</taxon>
        <taxon>Arthropoda</taxon>
        <taxon>Hexapoda</taxon>
        <taxon>Insecta</taxon>
        <taxon>Pterygota</taxon>
        <taxon>Neoptera</taxon>
        <taxon>Endopterygota</taxon>
        <taxon>Diptera</taxon>
        <taxon>Nematocera</taxon>
        <taxon>Culicoidea</taxon>
        <taxon>Culicidae</taxon>
        <taxon>Culicinae</taxon>
        <taxon>Culicini</taxon>
        <taxon>Culex</taxon>
        <taxon>Culex</taxon>
    </lineage>
</organism>
<name>A0A8D8IQ85_CULPI</name>
<proteinExistence type="predicted"/>
<protein>
    <submittedName>
        <fullName evidence="1">(northern house mosquito) hypothetical protein</fullName>
    </submittedName>
</protein>
<dbReference type="EMBL" id="HBUE01254461">
    <property type="protein sequence ID" value="CAG6555690.1"/>
    <property type="molecule type" value="Transcribed_RNA"/>
</dbReference>
<accession>A0A8D8IQ85</accession>
<dbReference type="EMBL" id="HBUE01254462">
    <property type="protein sequence ID" value="CAG6555691.1"/>
    <property type="molecule type" value="Transcribed_RNA"/>
</dbReference>
<dbReference type="EMBL" id="HBUE01149491">
    <property type="protein sequence ID" value="CAG6504414.1"/>
    <property type="molecule type" value="Transcribed_RNA"/>
</dbReference>
<dbReference type="AlphaFoldDB" id="A0A8D8IQ85"/>
<evidence type="ECO:0000313" key="1">
    <source>
        <dbReference type="EMBL" id="CAG6555691.1"/>
    </source>
</evidence>
<sequence>MDIRRIAFGIESVTSACWWRSLAVAVIWFLSGNLGSFGREHRGEEGGGELEYYWVSFAGSLSISLELYLIRCYLHNSSNFPLTTCTMTNLLSLDDHFLFFSSMLLAGKVKWKRSSKSMLTFSRVLSSFLLAPLFPFPSSPLLTVLLRTFLVAIPQCRFVQCVNKLCSCGLQ</sequence>
<reference evidence="1" key="1">
    <citation type="submission" date="2021-05" db="EMBL/GenBank/DDBJ databases">
        <authorList>
            <person name="Alioto T."/>
            <person name="Alioto T."/>
            <person name="Gomez Garrido J."/>
        </authorList>
    </citation>
    <scope>NUCLEOTIDE SEQUENCE</scope>
</reference>
<dbReference type="EMBL" id="HBUE01149492">
    <property type="protein sequence ID" value="CAG6504415.1"/>
    <property type="molecule type" value="Transcribed_RNA"/>
</dbReference>